<evidence type="ECO:0000313" key="4">
    <source>
        <dbReference type="Proteomes" id="UP000005801"/>
    </source>
</evidence>
<evidence type="ECO:0000256" key="1">
    <source>
        <dbReference type="ARBA" id="ARBA00022801"/>
    </source>
</evidence>
<comment type="caution">
    <text evidence="3">The sequence shown here is derived from an EMBL/GenBank/DDBJ whole genome shotgun (WGS) entry which is preliminary data.</text>
</comment>
<dbReference type="InterPro" id="IPR050272">
    <property type="entry name" value="Isochorismatase-like_hydrls"/>
</dbReference>
<gene>
    <name evidence="3" type="ORF">PPSIR1_02803</name>
</gene>
<dbReference type="OrthoDB" id="9791276at2"/>
<dbReference type="CDD" id="cd00431">
    <property type="entry name" value="cysteine_hydrolases"/>
    <property type="match status" value="1"/>
</dbReference>
<dbReference type="STRING" id="391625.PPSIR1_02803"/>
<protein>
    <submittedName>
        <fullName evidence="3">Possible isochorismatase hydrolase</fullName>
    </submittedName>
</protein>
<dbReference type="AlphaFoldDB" id="A6G931"/>
<sequence length="205" mass="21480">MTLDMNTTALLITDPQRDVLASDGALADLLHAQVAQRQVVAKLRKLRDAAAAAGLPILYSTLIQRDEHHAAPPSNAPIYQLLRQRGAMREGAGGAIVEALAPTPSTVLATPRAGMLAFGTTDLDQLLRARGIRTLIMGGMVLNLCVEANVRAAVDHGYEVVLVSDATATTSDEAHAGTLATLSLIAQRIVETSELLAELNSSAAA</sequence>
<dbReference type="SUPFAM" id="SSF52499">
    <property type="entry name" value="Isochorismatase-like hydrolases"/>
    <property type="match status" value="1"/>
</dbReference>
<keyword evidence="4" id="KW-1185">Reference proteome</keyword>
<dbReference type="EMBL" id="ABCS01000043">
    <property type="protein sequence ID" value="EDM77579.1"/>
    <property type="molecule type" value="Genomic_DNA"/>
</dbReference>
<dbReference type="RefSeq" id="WP_006973226.1">
    <property type="nucleotide sequence ID" value="NZ_ABCS01000043.1"/>
</dbReference>
<dbReference type="PANTHER" id="PTHR43540:SF16">
    <property type="entry name" value="ISOCHORISMATASE-LIKE DOMAIN-CONTAINING PROTEIN"/>
    <property type="match status" value="1"/>
</dbReference>
<accession>A6G931</accession>
<proteinExistence type="predicted"/>
<dbReference type="Gene3D" id="3.40.50.850">
    <property type="entry name" value="Isochorismatase-like"/>
    <property type="match status" value="1"/>
</dbReference>
<dbReference type="Proteomes" id="UP000005801">
    <property type="component" value="Unassembled WGS sequence"/>
</dbReference>
<dbReference type="GO" id="GO:0016787">
    <property type="term" value="F:hydrolase activity"/>
    <property type="evidence" value="ECO:0007669"/>
    <property type="project" value="UniProtKB-KW"/>
</dbReference>
<dbReference type="eggNOG" id="COG1335">
    <property type="taxonomic scope" value="Bacteria"/>
</dbReference>
<dbReference type="PANTHER" id="PTHR43540">
    <property type="entry name" value="PEROXYUREIDOACRYLATE/UREIDOACRYLATE AMIDOHYDROLASE-RELATED"/>
    <property type="match status" value="1"/>
</dbReference>
<reference evidence="3 4" key="1">
    <citation type="submission" date="2007-06" db="EMBL/GenBank/DDBJ databases">
        <authorList>
            <person name="Shimkets L."/>
            <person name="Ferriera S."/>
            <person name="Johnson J."/>
            <person name="Kravitz S."/>
            <person name="Beeson K."/>
            <person name="Sutton G."/>
            <person name="Rogers Y.-H."/>
            <person name="Friedman R."/>
            <person name="Frazier M."/>
            <person name="Venter J.C."/>
        </authorList>
    </citation>
    <scope>NUCLEOTIDE SEQUENCE [LARGE SCALE GENOMIC DNA]</scope>
    <source>
        <strain evidence="3 4">SIR-1</strain>
    </source>
</reference>
<keyword evidence="1 3" id="KW-0378">Hydrolase</keyword>
<dbReference type="InterPro" id="IPR000868">
    <property type="entry name" value="Isochorismatase-like_dom"/>
</dbReference>
<name>A6G931_9BACT</name>
<dbReference type="Pfam" id="PF00857">
    <property type="entry name" value="Isochorismatase"/>
    <property type="match status" value="1"/>
</dbReference>
<dbReference type="InterPro" id="IPR036380">
    <property type="entry name" value="Isochorismatase-like_sf"/>
</dbReference>
<organism evidence="3 4">
    <name type="scientific">Plesiocystis pacifica SIR-1</name>
    <dbReference type="NCBI Taxonomy" id="391625"/>
    <lineage>
        <taxon>Bacteria</taxon>
        <taxon>Pseudomonadati</taxon>
        <taxon>Myxococcota</taxon>
        <taxon>Polyangia</taxon>
        <taxon>Nannocystales</taxon>
        <taxon>Nannocystaceae</taxon>
        <taxon>Plesiocystis</taxon>
    </lineage>
</organism>
<feature type="domain" description="Isochorismatase-like" evidence="2">
    <location>
        <begin position="8"/>
        <end position="189"/>
    </location>
</feature>
<evidence type="ECO:0000313" key="3">
    <source>
        <dbReference type="EMBL" id="EDM77579.1"/>
    </source>
</evidence>
<evidence type="ECO:0000259" key="2">
    <source>
        <dbReference type="Pfam" id="PF00857"/>
    </source>
</evidence>